<sequence>MGLADPAWMEVLRIEAAKPDRTKADIARELGVSRTAISLLCAGKYSARTDKVQAKIAGPVMALYARRVWCPHLRKAITPEACGEFCAAPMSTSDPGKLKHWAACRNCKQNPENSSAASPASPSLQVSTI</sequence>
<dbReference type="Proteomes" id="UP000175993">
    <property type="component" value="Unassembled WGS sequence"/>
</dbReference>
<evidence type="ECO:0000313" key="3">
    <source>
        <dbReference type="Proteomes" id="UP000175993"/>
    </source>
</evidence>
<dbReference type="InterPro" id="IPR010982">
    <property type="entry name" value="Lambda_DNA-bd_dom_sf"/>
</dbReference>
<reference evidence="2 3" key="1">
    <citation type="submission" date="2019-11" db="EMBL/GenBank/DDBJ databases">
        <title>Whole-genome sequencing of Allorhizobium vitis.</title>
        <authorList>
            <person name="Gan H.M."/>
            <person name="Savka M.A."/>
        </authorList>
    </citation>
    <scope>NUCLEOTIDE SEQUENCE [LARGE SCALE GENOMIC DNA]</scope>
    <source>
        <strain evidence="2 3">AB4</strain>
    </source>
</reference>
<dbReference type="EMBL" id="MBEV02000001">
    <property type="protein sequence ID" value="MUP03497.1"/>
    <property type="molecule type" value="Genomic_DNA"/>
</dbReference>
<feature type="region of interest" description="Disordered" evidence="1">
    <location>
        <begin position="109"/>
        <end position="129"/>
    </location>
</feature>
<name>A0ABD6G5J4_AGRVI</name>
<evidence type="ECO:0000256" key="1">
    <source>
        <dbReference type="SAM" id="MobiDB-lite"/>
    </source>
</evidence>
<protein>
    <submittedName>
        <fullName evidence="2">MarR family transcriptional regulator</fullName>
    </submittedName>
</protein>
<proteinExistence type="predicted"/>
<organism evidence="2 3">
    <name type="scientific">Agrobacterium vitis</name>
    <name type="common">Rhizobium vitis</name>
    <dbReference type="NCBI Taxonomy" id="373"/>
    <lineage>
        <taxon>Bacteria</taxon>
        <taxon>Pseudomonadati</taxon>
        <taxon>Pseudomonadota</taxon>
        <taxon>Alphaproteobacteria</taxon>
        <taxon>Hyphomicrobiales</taxon>
        <taxon>Rhizobiaceae</taxon>
        <taxon>Rhizobium/Agrobacterium group</taxon>
        <taxon>Agrobacterium</taxon>
    </lineage>
</organism>
<accession>A0ABD6G5J4</accession>
<feature type="compositionally biased region" description="Low complexity" evidence="1">
    <location>
        <begin position="114"/>
        <end position="123"/>
    </location>
</feature>
<dbReference type="CDD" id="cd00093">
    <property type="entry name" value="HTH_XRE"/>
    <property type="match status" value="1"/>
</dbReference>
<evidence type="ECO:0000313" key="2">
    <source>
        <dbReference type="EMBL" id="MUP03497.1"/>
    </source>
</evidence>
<dbReference type="AlphaFoldDB" id="A0ABD6G5J4"/>
<comment type="caution">
    <text evidence="2">The sequence shown here is derived from an EMBL/GenBank/DDBJ whole genome shotgun (WGS) entry which is preliminary data.</text>
</comment>
<gene>
    <name evidence="2" type="ORF">BBI04_001475</name>
</gene>
<dbReference type="InterPro" id="IPR001387">
    <property type="entry name" value="Cro/C1-type_HTH"/>
</dbReference>
<dbReference type="Gene3D" id="1.10.260.40">
    <property type="entry name" value="lambda repressor-like DNA-binding domains"/>
    <property type="match status" value="1"/>
</dbReference>